<name>A0A285F3N9_9FIRM</name>
<accession>A0A285F3N9</accession>
<feature type="domain" description="LysM" evidence="1">
    <location>
        <begin position="472"/>
        <end position="516"/>
    </location>
</feature>
<evidence type="ECO:0000259" key="1">
    <source>
        <dbReference type="PROSITE" id="PS51782"/>
    </source>
</evidence>
<protein>
    <recommendedName>
        <fullName evidence="1">LysM domain-containing protein</fullName>
    </recommendedName>
</protein>
<dbReference type="Pfam" id="PF12673">
    <property type="entry name" value="SipL"/>
    <property type="match status" value="3"/>
</dbReference>
<dbReference type="SUPFAM" id="SSF54106">
    <property type="entry name" value="LysM domain"/>
    <property type="match status" value="1"/>
</dbReference>
<dbReference type="EMBL" id="OBDZ01000001">
    <property type="protein sequence ID" value="SNY05673.1"/>
    <property type="molecule type" value="Genomic_DNA"/>
</dbReference>
<evidence type="ECO:0000313" key="2">
    <source>
        <dbReference type="EMBL" id="SNY05673.1"/>
    </source>
</evidence>
<gene>
    <name evidence="2" type="ORF">SAMN06265827_101114</name>
</gene>
<organism evidence="2 3">
    <name type="scientific">Orenia metallireducens</name>
    <dbReference type="NCBI Taxonomy" id="1413210"/>
    <lineage>
        <taxon>Bacteria</taxon>
        <taxon>Bacillati</taxon>
        <taxon>Bacillota</taxon>
        <taxon>Clostridia</taxon>
        <taxon>Halanaerobiales</taxon>
        <taxon>Halobacteroidaceae</taxon>
        <taxon>Orenia</taxon>
    </lineage>
</organism>
<dbReference type="OrthoDB" id="9779340at2"/>
<dbReference type="InterPro" id="IPR018392">
    <property type="entry name" value="LysM"/>
</dbReference>
<evidence type="ECO:0000313" key="3">
    <source>
        <dbReference type="Proteomes" id="UP000219573"/>
    </source>
</evidence>
<dbReference type="InterPro" id="IPR024300">
    <property type="entry name" value="SipL_SPOCS_dom"/>
</dbReference>
<dbReference type="PANTHER" id="PTHR33734">
    <property type="entry name" value="LYSM DOMAIN-CONTAINING GPI-ANCHORED PROTEIN 2"/>
    <property type="match status" value="1"/>
</dbReference>
<dbReference type="RefSeq" id="WP_097016161.1">
    <property type="nucleotide sequence ID" value="NZ_OBDZ01000001.1"/>
</dbReference>
<dbReference type="AlphaFoldDB" id="A0A285F3N9"/>
<sequence length="526" mass="58564">MIDFKEEQVRVEYLIGEDTVTESITKNVPIPVEAKPDIEEILEVKADLMGVMGTVEDGGVTINGLIELGVMYVADTPEGDQPVHFFEGEFTFTNFVDIPEAEEYMDTYVNVDILKVNYNFVDDRTVEVTVVIRKFAKVFDYRQINIITEVEGIRESLVEKELLRIEHVIGENTYQTVVEGIIEVPTQKPDIERILKINGALIEDEIAGVIDDAIIVGGVFRADVTYVADTPEGDQPVHAFEGEVGLTEVIEVAGAKEGLNAYADITIKRWDYNVVNGNQLEIRALVDIFVKVTETKQIEVVTAINSDQVEVEEELLRVEEVIGEDTVTETIIQEFSPPPVKPNIEQVLQADVQLFLPVCTVEEGGVLVEGLLVAGVLYVAATPEGDQPVHFFDDVEEFENFVNIPGAEAGMFCYGNIDIKKVKARLIDDRTVELSIILNEFIKVINFRQLTIVTDIIGVTPGDDQPSDCPKKEYTVQAGDTLYKIAKRYGTTVDAILAENEIEDPDYLEVGQRLIIPNCMVDNPRG</sequence>
<dbReference type="SMART" id="SM00257">
    <property type="entry name" value="LysM"/>
    <property type="match status" value="1"/>
</dbReference>
<dbReference type="Gene3D" id="3.10.350.10">
    <property type="entry name" value="LysM domain"/>
    <property type="match status" value="1"/>
</dbReference>
<keyword evidence="3" id="KW-1185">Reference proteome</keyword>
<dbReference type="STRING" id="1413210.U472_10290"/>
<dbReference type="Pfam" id="PF01476">
    <property type="entry name" value="LysM"/>
    <property type="match status" value="1"/>
</dbReference>
<dbReference type="PANTHER" id="PTHR33734:SF22">
    <property type="entry name" value="MEMBRANE-BOUND LYTIC MUREIN TRANSGLYCOSYLASE D"/>
    <property type="match status" value="1"/>
</dbReference>
<dbReference type="GO" id="GO:0008932">
    <property type="term" value="F:lytic endotransglycosylase activity"/>
    <property type="evidence" value="ECO:0007669"/>
    <property type="project" value="TreeGrafter"/>
</dbReference>
<reference evidence="3" key="1">
    <citation type="submission" date="2017-09" db="EMBL/GenBank/DDBJ databases">
        <authorList>
            <person name="Varghese N."/>
            <person name="Submissions S."/>
        </authorList>
    </citation>
    <scope>NUCLEOTIDE SEQUENCE [LARGE SCALE GENOMIC DNA]</scope>
    <source>
        <strain evidence="3">MSL47</strain>
    </source>
</reference>
<dbReference type="Proteomes" id="UP000219573">
    <property type="component" value="Unassembled WGS sequence"/>
</dbReference>
<dbReference type="CDD" id="cd00118">
    <property type="entry name" value="LysM"/>
    <property type="match status" value="1"/>
</dbReference>
<proteinExistence type="predicted"/>
<dbReference type="PROSITE" id="PS51782">
    <property type="entry name" value="LYSM"/>
    <property type="match status" value="1"/>
</dbReference>
<dbReference type="InterPro" id="IPR036779">
    <property type="entry name" value="LysM_dom_sf"/>
</dbReference>